<comment type="caution">
    <text evidence="3">The sequence shown here is derived from an EMBL/GenBank/DDBJ whole genome shotgun (WGS) entry which is preliminary data.</text>
</comment>
<proteinExistence type="inferred from homology"/>
<reference evidence="3" key="1">
    <citation type="submission" date="2020-09" db="EMBL/GenBank/DDBJ databases">
        <title>A novel bacterium of genus Paenibacillus, isolated from South China Sea.</title>
        <authorList>
            <person name="Huang H."/>
            <person name="Mo K."/>
            <person name="Hu Y."/>
        </authorList>
    </citation>
    <scope>NUCLEOTIDE SEQUENCE</scope>
    <source>
        <strain evidence="3">IB182363</strain>
    </source>
</reference>
<evidence type="ECO:0000313" key="4">
    <source>
        <dbReference type="Proteomes" id="UP000639396"/>
    </source>
</evidence>
<sequence length="152" mass="17000">MRFMLMIKATGYSEAGVEPSREYAEARQTCRQSMAQAGVLLAAEELRPSTSGVRITYSALGGEPSLQTGPFPTDTALMAEYALIEVQSEDEALNWALRMPVPAGPGEYEIELRRLEEPADAWREPRIRAMEADLQDQLDMLQKMVQPLPERL</sequence>
<dbReference type="EMBL" id="JACXJA010000011">
    <property type="protein sequence ID" value="MBD2862449.1"/>
    <property type="molecule type" value="Genomic_DNA"/>
</dbReference>
<gene>
    <name evidence="3" type="ORF">IDH45_10690</name>
</gene>
<name>A0A927C7U7_9BACL</name>
<dbReference type="AlphaFoldDB" id="A0A927C7U7"/>
<dbReference type="RefSeq" id="WP_190927400.1">
    <property type="nucleotide sequence ID" value="NZ_JACXJA010000011.1"/>
</dbReference>
<dbReference type="Gene3D" id="3.30.70.1060">
    <property type="entry name" value="Dimeric alpha+beta barrel"/>
    <property type="match status" value="1"/>
</dbReference>
<protein>
    <submittedName>
        <fullName evidence="3">YciI family protein</fullName>
    </submittedName>
</protein>
<dbReference type="InterPro" id="IPR005545">
    <property type="entry name" value="YCII"/>
</dbReference>
<evidence type="ECO:0000313" key="3">
    <source>
        <dbReference type="EMBL" id="MBD2862449.1"/>
    </source>
</evidence>
<dbReference type="PANTHER" id="PTHR35174">
    <property type="entry name" value="BLL7171 PROTEIN-RELATED"/>
    <property type="match status" value="1"/>
</dbReference>
<dbReference type="SUPFAM" id="SSF54909">
    <property type="entry name" value="Dimeric alpha+beta barrel"/>
    <property type="match status" value="1"/>
</dbReference>
<dbReference type="Proteomes" id="UP000639396">
    <property type="component" value="Unassembled WGS sequence"/>
</dbReference>
<dbReference type="PANTHER" id="PTHR35174:SF4">
    <property type="entry name" value="BLL7163 PROTEIN"/>
    <property type="match status" value="1"/>
</dbReference>
<keyword evidence="4" id="KW-1185">Reference proteome</keyword>
<evidence type="ECO:0000259" key="2">
    <source>
        <dbReference type="Pfam" id="PF03795"/>
    </source>
</evidence>
<organism evidence="3 4">
    <name type="scientific">Paenibacillus oceani</name>
    <dbReference type="NCBI Taxonomy" id="2772510"/>
    <lineage>
        <taxon>Bacteria</taxon>
        <taxon>Bacillati</taxon>
        <taxon>Bacillota</taxon>
        <taxon>Bacilli</taxon>
        <taxon>Bacillales</taxon>
        <taxon>Paenibacillaceae</taxon>
        <taxon>Paenibacillus</taxon>
    </lineage>
</organism>
<comment type="similarity">
    <text evidence="1">Belongs to the YciI family.</text>
</comment>
<dbReference type="InterPro" id="IPR011008">
    <property type="entry name" value="Dimeric_a/b-barrel"/>
</dbReference>
<evidence type="ECO:0000256" key="1">
    <source>
        <dbReference type="ARBA" id="ARBA00007689"/>
    </source>
</evidence>
<feature type="domain" description="YCII-related" evidence="2">
    <location>
        <begin position="1"/>
        <end position="109"/>
    </location>
</feature>
<accession>A0A927C7U7</accession>
<dbReference type="Pfam" id="PF03795">
    <property type="entry name" value="YCII"/>
    <property type="match status" value="1"/>
</dbReference>